<dbReference type="AlphaFoldDB" id="A0AAD7DAV2"/>
<keyword evidence="2" id="KW-1185">Reference proteome</keyword>
<dbReference type="EMBL" id="JARKIE010000091">
    <property type="protein sequence ID" value="KAJ7687030.1"/>
    <property type="molecule type" value="Genomic_DNA"/>
</dbReference>
<proteinExistence type="predicted"/>
<evidence type="ECO:0000313" key="1">
    <source>
        <dbReference type="EMBL" id="KAJ7687030.1"/>
    </source>
</evidence>
<protein>
    <submittedName>
        <fullName evidence="1">Uncharacterized protein</fullName>
    </submittedName>
</protein>
<accession>A0AAD7DAV2</accession>
<reference evidence="1" key="1">
    <citation type="submission" date="2023-03" db="EMBL/GenBank/DDBJ databases">
        <title>Massive genome expansion in bonnet fungi (Mycena s.s.) driven by repeated elements and novel gene families across ecological guilds.</title>
        <authorList>
            <consortium name="Lawrence Berkeley National Laboratory"/>
            <person name="Harder C.B."/>
            <person name="Miyauchi S."/>
            <person name="Viragh M."/>
            <person name="Kuo A."/>
            <person name="Thoen E."/>
            <person name="Andreopoulos B."/>
            <person name="Lu D."/>
            <person name="Skrede I."/>
            <person name="Drula E."/>
            <person name="Henrissat B."/>
            <person name="Morin E."/>
            <person name="Kohler A."/>
            <person name="Barry K."/>
            <person name="LaButti K."/>
            <person name="Morin E."/>
            <person name="Salamov A."/>
            <person name="Lipzen A."/>
            <person name="Mereny Z."/>
            <person name="Hegedus B."/>
            <person name="Baldrian P."/>
            <person name="Stursova M."/>
            <person name="Weitz H."/>
            <person name="Taylor A."/>
            <person name="Grigoriev I.V."/>
            <person name="Nagy L.G."/>
            <person name="Martin F."/>
            <person name="Kauserud H."/>
        </authorList>
    </citation>
    <scope>NUCLEOTIDE SEQUENCE</scope>
    <source>
        <strain evidence="1">CBHHK067</strain>
    </source>
</reference>
<sequence length="123" mass="14222">MRLARAKLAERVARKKHGHHVGFGQDDSLGATPADIHHHISDARRYPLDIYNFHSRTGDPAMVDFIPKLQDHVLGRLLNRDFDGDSHEEFTPADRNTVRIVNSRIYASKTLWVNYTTYDVRRD</sequence>
<comment type="caution">
    <text evidence="1">The sequence shown here is derived from an EMBL/GenBank/DDBJ whole genome shotgun (WGS) entry which is preliminary data.</text>
</comment>
<gene>
    <name evidence="1" type="ORF">B0H17DRAFT_939779</name>
</gene>
<organism evidence="1 2">
    <name type="scientific">Mycena rosella</name>
    <name type="common">Pink bonnet</name>
    <name type="synonym">Agaricus rosellus</name>
    <dbReference type="NCBI Taxonomy" id="1033263"/>
    <lineage>
        <taxon>Eukaryota</taxon>
        <taxon>Fungi</taxon>
        <taxon>Dikarya</taxon>
        <taxon>Basidiomycota</taxon>
        <taxon>Agaricomycotina</taxon>
        <taxon>Agaricomycetes</taxon>
        <taxon>Agaricomycetidae</taxon>
        <taxon>Agaricales</taxon>
        <taxon>Marasmiineae</taxon>
        <taxon>Mycenaceae</taxon>
        <taxon>Mycena</taxon>
    </lineage>
</organism>
<name>A0AAD7DAV2_MYCRO</name>
<evidence type="ECO:0000313" key="2">
    <source>
        <dbReference type="Proteomes" id="UP001221757"/>
    </source>
</evidence>
<dbReference type="Proteomes" id="UP001221757">
    <property type="component" value="Unassembled WGS sequence"/>
</dbReference>